<reference evidence="3" key="1">
    <citation type="submission" date="2023-07" db="EMBL/GenBank/DDBJ databases">
        <title>Fictibacillus sp. isolated from freshwater pond.</title>
        <authorList>
            <person name="Kirdat K."/>
            <person name="Bhat A."/>
            <person name="Mourya A."/>
            <person name="Yadav A."/>
        </authorList>
    </citation>
    <scope>NUCLEOTIDE SEQUENCE</scope>
    <source>
        <strain evidence="3">NE201</strain>
    </source>
</reference>
<comment type="caution">
    <text evidence="3">The sequence shown here is derived from an EMBL/GenBank/DDBJ whole genome shotgun (WGS) entry which is preliminary data.</text>
</comment>
<dbReference type="SUPFAM" id="SSF55608">
    <property type="entry name" value="Homing endonucleases"/>
    <property type="match status" value="2"/>
</dbReference>
<sequence length="428" mass="50296">MRKRQYNFSVKELEKMKNLYEEGKNTIEIAKEFQIGVQLVNRRLKDLGIKMRKKGKLTYFSEQTIKNMWHAYINGLTIAEIAKEHRVSHVTIYRKLKTIGLNVSHVDKRSKYKYNKHFFDVIDTEHKAYWLGFIYADGCVSKNRGSYVLSIALASVDVVHLYNFKKHISSNHPIYHSTSHLNDKQFCNCKIQIYSESLCKQLILKGAIQRKSLVLKFPSTETVPNDLLPHFIRGFFDGDGCISFPKRGKYSTLSDLIPVVSFTSTKEMLEELKLHLPASKDTKVKKKLNHYELRFSGIRQAKAILDIMYKDATIYLQRKYDNYHKLIDITNEIDQKLKYRQLNELQAKIVKLLFTKYIELKSIPAVIRFMNKQGYTTLRGKQFHYTTVSHMLQQRSYTRPIRVNNKITLIIKMDTFQEVQRILCAKKQ</sequence>
<organism evidence="3 4">
    <name type="scientific">Fictibacillus fluitans</name>
    <dbReference type="NCBI Taxonomy" id="3058422"/>
    <lineage>
        <taxon>Bacteria</taxon>
        <taxon>Bacillati</taxon>
        <taxon>Bacillota</taxon>
        <taxon>Bacilli</taxon>
        <taxon>Bacillales</taxon>
        <taxon>Fictibacillaceae</taxon>
        <taxon>Fictibacillus</taxon>
    </lineage>
</organism>
<dbReference type="RefSeq" id="WP_301165454.1">
    <property type="nucleotide sequence ID" value="NZ_JAUHTR010000003.1"/>
</dbReference>
<accession>A0ABT8HUH6</accession>
<evidence type="ECO:0000259" key="1">
    <source>
        <dbReference type="PROSITE" id="PS50819"/>
    </source>
</evidence>
<dbReference type="PROSITE" id="PS51737">
    <property type="entry name" value="RECOMBINASE_DNA_BIND"/>
    <property type="match status" value="1"/>
</dbReference>
<dbReference type="Gene3D" id="3.90.1750.20">
    <property type="entry name" value="Putative Large Serine Recombinase, Chain B, Domain 2"/>
    <property type="match status" value="1"/>
</dbReference>
<dbReference type="Proteomes" id="UP001172721">
    <property type="component" value="Unassembled WGS sequence"/>
</dbReference>
<evidence type="ECO:0000313" key="4">
    <source>
        <dbReference type="Proteomes" id="UP001172721"/>
    </source>
</evidence>
<dbReference type="PROSITE" id="PS50819">
    <property type="entry name" value="INTEIN_ENDONUCLEASE"/>
    <property type="match status" value="1"/>
</dbReference>
<feature type="domain" description="Recombinase" evidence="2">
    <location>
        <begin position="324"/>
        <end position="428"/>
    </location>
</feature>
<proteinExistence type="predicted"/>
<evidence type="ECO:0000313" key="3">
    <source>
        <dbReference type="EMBL" id="MDN4524406.1"/>
    </source>
</evidence>
<protein>
    <submittedName>
        <fullName evidence="3">Recombinase family protein</fullName>
    </submittedName>
</protein>
<dbReference type="InterPro" id="IPR004042">
    <property type="entry name" value="Intein_endonuc_central"/>
</dbReference>
<dbReference type="Pfam" id="PF07508">
    <property type="entry name" value="Recombinase"/>
    <property type="match status" value="1"/>
</dbReference>
<dbReference type="InterPro" id="IPR038109">
    <property type="entry name" value="DNA_bind_recomb_sf"/>
</dbReference>
<dbReference type="InterPro" id="IPR027434">
    <property type="entry name" value="Homing_endonucl"/>
</dbReference>
<dbReference type="Gene3D" id="1.10.10.60">
    <property type="entry name" value="Homeodomain-like"/>
    <property type="match status" value="2"/>
</dbReference>
<gene>
    <name evidence="3" type="ORF">QYB97_07970</name>
</gene>
<keyword evidence="4" id="KW-1185">Reference proteome</keyword>
<feature type="domain" description="DOD-type homing endonuclease" evidence="1">
    <location>
        <begin position="130"/>
        <end position="276"/>
    </location>
</feature>
<dbReference type="InterPro" id="IPR011109">
    <property type="entry name" value="DNA_bind_recombinase_dom"/>
</dbReference>
<evidence type="ECO:0000259" key="2">
    <source>
        <dbReference type="PROSITE" id="PS51737"/>
    </source>
</evidence>
<dbReference type="Gene3D" id="3.10.28.10">
    <property type="entry name" value="Homing endonucleases"/>
    <property type="match status" value="1"/>
</dbReference>
<dbReference type="EMBL" id="JAUHTR010000003">
    <property type="protein sequence ID" value="MDN4524406.1"/>
    <property type="molecule type" value="Genomic_DNA"/>
</dbReference>
<name>A0ABT8HUH6_9BACL</name>